<dbReference type="AlphaFoldDB" id="A0A2P8DI82"/>
<gene>
    <name evidence="1" type="ORF">CLV63_110208</name>
</gene>
<dbReference type="RefSeq" id="WP_106583783.1">
    <property type="nucleotide sequence ID" value="NZ_PYGA01000010.1"/>
</dbReference>
<dbReference type="Gene3D" id="1.10.10.10">
    <property type="entry name" value="Winged helix-like DNA-binding domain superfamily/Winged helix DNA-binding domain"/>
    <property type="match status" value="1"/>
</dbReference>
<dbReference type="EMBL" id="PYGA01000010">
    <property type="protein sequence ID" value="PSK96908.1"/>
    <property type="molecule type" value="Genomic_DNA"/>
</dbReference>
<evidence type="ECO:0008006" key="3">
    <source>
        <dbReference type="Google" id="ProtNLM"/>
    </source>
</evidence>
<evidence type="ECO:0000313" key="1">
    <source>
        <dbReference type="EMBL" id="PSK96908.1"/>
    </source>
</evidence>
<accession>A0A2P8DI82</accession>
<dbReference type="Proteomes" id="UP000240542">
    <property type="component" value="Unassembled WGS sequence"/>
</dbReference>
<dbReference type="SUPFAM" id="SSF46785">
    <property type="entry name" value="Winged helix' DNA-binding domain"/>
    <property type="match status" value="1"/>
</dbReference>
<comment type="caution">
    <text evidence="1">The sequence shown here is derived from an EMBL/GenBank/DDBJ whole genome shotgun (WGS) entry which is preliminary data.</text>
</comment>
<sequence length="414" mass="43540">MSVTVGVVGPEDLVARVLTVADSLPGTRLVALPYPHVDLAPEVARDGQADTDALLFTGVIAYTRASNAGVLRRPAGYVSYSGATLLRALVELLRLGHDVTRISIDTLARDQVVDTLTEARLPTGHVRVLPYDASLSSEDIVRFHREAREHDGTEVAVTCLGSAFAALDPVLPAVRLTPSRHSIAAALRSLVLTASGRHIGDAQVAIGLIDVPGEPPESELALLGAAAATRDDGVRMLVTTRGLLEHHTAGFTRLPLLGGLSARHPAAHAGFGVGRTAAEAESRARHALNRAAHVGRHAAVVTLNEEVDVVLAGANPPAAEPSAAADPPRGTDDIPLLAHRVGLRRETLTRLHALSGVRSGEGITALDVADHLGVQQRTARRILKRMEHAGLAVPLGGRQEGRTGRPPVAYLLQM</sequence>
<dbReference type="InterPro" id="IPR036388">
    <property type="entry name" value="WH-like_DNA-bd_sf"/>
</dbReference>
<organism evidence="1 2">
    <name type="scientific">Murinocardiopsis flavida</name>
    <dbReference type="NCBI Taxonomy" id="645275"/>
    <lineage>
        <taxon>Bacteria</taxon>
        <taxon>Bacillati</taxon>
        <taxon>Actinomycetota</taxon>
        <taxon>Actinomycetes</taxon>
        <taxon>Streptosporangiales</taxon>
        <taxon>Nocardiopsidaceae</taxon>
        <taxon>Murinocardiopsis</taxon>
    </lineage>
</organism>
<proteinExistence type="predicted"/>
<keyword evidence="2" id="KW-1185">Reference proteome</keyword>
<evidence type="ECO:0000313" key="2">
    <source>
        <dbReference type="Proteomes" id="UP000240542"/>
    </source>
</evidence>
<reference evidence="1 2" key="1">
    <citation type="submission" date="2018-03" db="EMBL/GenBank/DDBJ databases">
        <title>Genomic Encyclopedia of Archaeal and Bacterial Type Strains, Phase II (KMG-II): from individual species to whole genera.</title>
        <authorList>
            <person name="Goeker M."/>
        </authorList>
    </citation>
    <scope>NUCLEOTIDE SEQUENCE [LARGE SCALE GENOMIC DNA]</scope>
    <source>
        <strain evidence="1 2">DSM 45312</strain>
    </source>
</reference>
<dbReference type="OrthoDB" id="5441449at2"/>
<dbReference type="InterPro" id="IPR036390">
    <property type="entry name" value="WH_DNA-bd_sf"/>
</dbReference>
<name>A0A2P8DI82_9ACTN</name>
<protein>
    <recommendedName>
        <fullName evidence="3">HTH domain-containing protein</fullName>
    </recommendedName>
</protein>